<dbReference type="InterPro" id="IPR016169">
    <property type="entry name" value="FAD-bd_PCMH_sub2"/>
</dbReference>
<dbReference type="Gene3D" id="3.30.465.10">
    <property type="match status" value="1"/>
</dbReference>
<dbReference type="PANTHER" id="PTHR42973">
    <property type="entry name" value="BINDING OXIDOREDUCTASE, PUTATIVE (AFU_ORTHOLOGUE AFUA_1G17690)-RELATED"/>
    <property type="match status" value="1"/>
</dbReference>
<dbReference type="PROSITE" id="PS51387">
    <property type="entry name" value="FAD_PCMH"/>
    <property type="match status" value="1"/>
</dbReference>
<name>A0A9P8C045_9HELO</name>
<dbReference type="InterPro" id="IPR050416">
    <property type="entry name" value="FAD-linked_Oxidoreductase"/>
</dbReference>
<evidence type="ECO:0000256" key="4">
    <source>
        <dbReference type="ARBA" id="ARBA00023002"/>
    </source>
</evidence>
<protein>
    <submittedName>
        <fullName evidence="6">Reticuline oxidase-like protein</fullName>
    </submittedName>
</protein>
<dbReference type="InterPro" id="IPR036318">
    <property type="entry name" value="FAD-bd_PCMH-like_sf"/>
</dbReference>
<dbReference type="EMBL" id="MU251902">
    <property type="protein sequence ID" value="KAG9228582.1"/>
    <property type="molecule type" value="Genomic_DNA"/>
</dbReference>
<evidence type="ECO:0000313" key="7">
    <source>
        <dbReference type="Proteomes" id="UP000824998"/>
    </source>
</evidence>
<dbReference type="PANTHER" id="PTHR42973:SF17">
    <property type="entry name" value="OXIDASE, PUTATIVE (AFU_ORTHOLOGUE AFUA_6G14340)-RELATED"/>
    <property type="match status" value="1"/>
</dbReference>
<reference evidence="6" key="1">
    <citation type="journal article" date="2021" name="IMA Fungus">
        <title>Genomic characterization of three marine fungi, including Emericellopsis atlantica sp. nov. with signatures of a generalist lifestyle and marine biomass degradation.</title>
        <authorList>
            <person name="Hagestad O.C."/>
            <person name="Hou L."/>
            <person name="Andersen J.H."/>
            <person name="Hansen E.H."/>
            <person name="Altermark B."/>
            <person name="Li C."/>
            <person name="Kuhnert E."/>
            <person name="Cox R.J."/>
            <person name="Crous P.W."/>
            <person name="Spatafora J.W."/>
            <person name="Lail K."/>
            <person name="Amirebrahimi M."/>
            <person name="Lipzen A."/>
            <person name="Pangilinan J."/>
            <person name="Andreopoulos W."/>
            <person name="Hayes R.D."/>
            <person name="Ng V."/>
            <person name="Grigoriev I.V."/>
            <person name="Jackson S.A."/>
            <person name="Sutton T.D.S."/>
            <person name="Dobson A.D.W."/>
            <person name="Rama T."/>
        </authorList>
    </citation>
    <scope>NUCLEOTIDE SEQUENCE</scope>
    <source>
        <strain evidence="6">TRa018bII</strain>
    </source>
</reference>
<gene>
    <name evidence="6" type="ORF">BJ875DRAFT_538136</name>
</gene>
<dbReference type="Pfam" id="PF08031">
    <property type="entry name" value="BBE"/>
    <property type="match status" value="1"/>
</dbReference>
<dbReference type="SUPFAM" id="SSF56176">
    <property type="entry name" value="FAD-binding/transporter-associated domain-like"/>
    <property type="match status" value="1"/>
</dbReference>
<dbReference type="InterPro" id="IPR016166">
    <property type="entry name" value="FAD-bd_PCMH"/>
</dbReference>
<keyword evidence="2" id="KW-0285">Flavoprotein</keyword>
<accession>A0A9P8C045</accession>
<proteinExistence type="inferred from homology"/>
<evidence type="ECO:0000256" key="2">
    <source>
        <dbReference type="ARBA" id="ARBA00022630"/>
    </source>
</evidence>
<evidence type="ECO:0000256" key="3">
    <source>
        <dbReference type="ARBA" id="ARBA00022827"/>
    </source>
</evidence>
<keyword evidence="4" id="KW-0560">Oxidoreductase</keyword>
<dbReference type="GO" id="GO:0071949">
    <property type="term" value="F:FAD binding"/>
    <property type="evidence" value="ECO:0007669"/>
    <property type="project" value="InterPro"/>
</dbReference>
<sequence>MGAHQSTPIEKCLTTAVGGIVDLVAFPSKLLYQSQDVNPYNQDIQVHPVAVTYPTIVDQVSAIVQCATSKNGYTLQARGGGRSYGNYGLGGGDTTTIVVDLRNFQAFSMNTNTWEATIGGGTRLETVMRNLLEHGNRAIAHGTCPDVGIGGNATMGGLGPTSRMWGSAMDHVIEYEVVLANATVVKASATQFPDIFWAMKGAENSFRIVTNFKRFKDWQTLISDPALSRKFASQVVITAIGMIISGTYFGSQAEFDALNMKSIFPDHFKFEFLHLGSIQSSFYSKNLVFTKEDLIPESTIDSFFQYLDNADKGRLIWFATFDLKGGAINDIAPAATAYGHRDALFYLGMNDVIYRGFPGRTLGSYAGYVDPELPNPQQRYFGSNIGELERLKSIIDPNDIIHNPQCIRPAK</sequence>
<dbReference type="InterPro" id="IPR012951">
    <property type="entry name" value="BBE"/>
</dbReference>
<keyword evidence="7" id="KW-1185">Reference proteome</keyword>
<evidence type="ECO:0000313" key="6">
    <source>
        <dbReference type="EMBL" id="KAG9228582.1"/>
    </source>
</evidence>
<comment type="caution">
    <text evidence="6">The sequence shown here is derived from an EMBL/GenBank/DDBJ whole genome shotgun (WGS) entry which is preliminary data.</text>
</comment>
<evidence type="ECO:0000256" key="1">
    <source>
        <dbReference type="ARBA" id="ARBA00005466"/>
    </source>
</evidence>
<organism evidence="6 7">
    <name type="scientific">Amylocarpus encephaloides</name>
    <dbReference type="NCBI Taxonomy" id="45428"/>
    <lineage>
        <taxon>Eukaryota</taxon>
        <taxon>Fungi</taxon>
        <taxon>Dikarya</taxon>
        <taxon>Ascomycota</taxon>
        <taxon>Pezizomycotina</taxon>
        <taxon>Leotiomycetes</taxon>
        <taxon>Helotiales</taxon>
        <taxon>Helotiales incertae sedis</taxon>
        <taxon>Amylocarpus</taxon>
    </lineage>
</organism>
<dbReference type="InterPro" id="IPR006094">
    <property type="entry name" value="Oxid_FAD_bind_N"/>
</dbReference>
<dbReference type="AlphaFoldDB" id="A0A9P8C045"/>
<dbReference type="GO" id="GO:0016491">
    <property type="term" value="F:oxidoreductase activity"/>
    <property type="evidence" value="ECO:0007669"/>
    <property type="project" value="UniProtKB-KW"/>
</dbReference>
<evidence type="ECO:0000259" key="5">
    <source>
        <dbReference type="PROSITE" id="PS51387"/>
    </source>
</evidence>
<keyword evidence="3" id="KW-0274">FAD</keyword>
<feature type="domain" description="FAD-binding PCMH-type" evidence="5">
    <location>
        <begin position="44"/>
        <end position="219"/>
    </location>
</feature>
<dbReference type="OrthoDB" id="415825at2759"/>
<dbReference type="Gene3D" id="3.40.462.20">
    <property type="match status" value="2"/>
</dbReference>
<dbReference type="Pfam" id="PF01565">
    <property type="entry name" value="FAD_binding_4"/>
    <property type="match status" value="1"/>
</dbReference>
<dbReference type="Proteomes" id="UP000824998">
    <property type="component" value="Unassembled WGS sequence"/>
</dbReference>
<comment type="similarity">
    <text evidence="1">Belongs to the oxygen-dependent FAD-linked oxidoreductase family.</text>
</comment>